<evidence type="ECO:0000313" key="6">
    <source>
        <dbReference type="Proteomes" id="UP000001052"/>
    </source>
</evidence>
<dbReference type="Proteomes" id="UP000001052">
    <property type="component" value="Chromosome"/>
</dbReference>
<proteinExistence type="predicted"/>
<dbReference type="EMBL" id="CP001734">
    <property type="protein sequence ID" value="ACV67707.1"/>
    <property type="molecule type" value="Genomic_DNA"/>
</dbReference>
<dbReference type="PANTHER" id="PTHR44591:SF3">
    <property type="entry name" value="RESPONSE REGULATORY DOMAIN-CONTAINING PROTEIN"/>
    <property type="match status" value="1"/>
</dbReference>
<evidence type="ECO:0000259" key="4">
    <source>
        <dbReference type="PROSITE" id="PS50801"/>
    </source>
</evidence>
<dbReference type="Pfam" id="PF00072">
    <property type="entry name" value="Response_reg"/>
    <property type="match status" value="1"/>
</dbReference>
<dbReference type="HOGENOM" id="CLU_1159617_0_0_7"/>
<evidence type="ECO:0000256" key="2">
    <source>
        <dbReference type="PROSITE-ProRule" id="PRU00169"/>
    </source>
</evidence>
<dbReference type="KEGG" id="drt:Dret_0410"/>
<dbReference type="Gene3D" id="3.40.50.2300">
    <property type="match status" value="1"/>
</dbReference>
<dbReference type="PROSITE" id="PS50110">
    <property type="entry name" value="RESPONSE_REGULATORY"/>
    <property type="match status" value="1"/>
</dbReference>
<dbReference type="RefSeq" id="WP_015750865.1">
    <property type="nucleotide sequence ID" value="NC_013223.1"/>
</dbReference>
<dbReference type="PROSITE" id="PS50801">
    <property type="entry name" value="STAS"/>
    <property type="match status" value="1"/>
</dbReference>
<protein>
    <submittedName>
        <fullName evidence="5">Anti-sigma-factor antagonist</fullName>
    </submittedName>
</protein>
<reference evidence="6" key="1">
    <citation type="submission" date="2009-09" db="EMBL/GenBank/DDBJ databases">
        <title>The complete chromosome of Desulfohalobium retbaense DSM 5692.</title>
        <authorList>
            <consortium name="US DOE Joint Genome Institute (JGI-PGF)"/>
            <person name="Lucas S."/>
            <person name="Copeland A."/>
            <person name="Lapidus A."/>
            <person name="Glavina del Rio T."/>
            <person name="Dalin E."/>
            <person name="Tice H."/>
            <person name="Bruce D."/>
            <person name="Goodwin L."/>
            <person name="Pitluck S."/>
            <person name="Kyrpides N."/>
            <person name="Mavromatis K."/>
            <person name="Ivanova N."/>
            <person name="Mikhailova N."/>
            <person name="Munk A.C."/>
            <person name="Brettin T."/>
            <person name="Detter J.C."/>
            <person name="Han C."/>
            <person name="Tapia R."/>
            <person name="Larimer F."/>
            <person name="Land M."/>
            <person name="Hauser L."/>
            <person name="Markowitz V."/>
            <person name="Cheng J.-F."/>
            <person name="Hugenholtz P."/>
            <person name="Woyke T."/>
            <person name="Wu D."/>
            <person name="Spring S."/>
            <person name="Klenk H.-P."/>
            <person name="Eisen J.A."/>
        </authorList>
    </citation>
    <scope>NUCLEOTIDE SEQUENCE [LARGE SCALE GENOMIC DNA]</scope>
    <source>
        <strain evidence="6">DSM 5692</strain>
    </source>
</reference>
<dbReference type="eggNOG" id="COG1366">
    <property type="taxonomic scope" value="Bacteria"/>
</dbReference>
<reference evidence="5 6" key="2">
    <citation type="journal article" date="2010" name="Stand. Genomic Sci.">
        <title>Complete genome sequence of Desulfohalobium retbaense type strain (HR(100)).</title>
        <authorList>
            <person name="Spring S."/>
            <person name="Nolan M."/>
            <person name="Lapidus A."/>
            <person name="Glavina Del Rio T."/>
            <person name="Copeland A."/>
            <person name="Tice H."/>
            <person name="Cheng J.F."/>
            <person name="Lucas S."/>
            <person name="Land M."/>
            <person name="Chen F."/>
            <person name="Bruce D."/>
            <person name="Goodwin L."/>
            <person name="Pitluck S."/>
            <person name="Ivanova N."/>
            <person name="Mavromatis K."/>
            <person name="Mikhailova N."/>
            <person name="Pati A."/>
            <person name="Chen A."/>
            <person name="Palaniappan K."/>
            <person name="Hauser L."/>
            <person name="Chang Y.J."/>
            <person name="Jeffries C.D."/>
            <person name="Munk C."/>
            <person name="Kiss H."/>
            <person name="Chain P."/>
            <person name="Han C."/>
            <person name="Brettin T."/>
            <person name="Detter J.C."/>
            <person name="Schuler E."/>
            <person name="Goker M."/>
            <person name="Rohde M."/>
            <person name="Bristow J."/>
            <person name="Eisen J.A."/>
            <person name="Markowitz V."/>
            <person name="Hugenholtz P."/>
            <person name="Kyrpides N.C."/>
            <person name="Klenk H.P."/>
        </authorList>
    </citation>
    <scope>NUCLEOTIDE SEQUENCE [LARGE SCALE GENOMIC DNA]</scope>
    <source>
        <strain evidence="5 6">DSM 5692</strain>
    </source>
</reference>
<accession>C8X082</accession>
<feature type="modified residue" description="4-aspartylphosphate" evidence="2">
    <location>
        <position position="53"/>
    </location>
</feature>
<dbReference type="OrthoDB" id="9800029at2"/>
<evidence type="ECO:0000256" key="1">
    <source>
        <dbReference type="ARBA" id="ARBA00022553"/>
    </source>
</evidence>
<keyword evidence="1 2" id="KW-0597">Phosphoprotein</keyword>
<feature type="domain" description="Response regulatory" evidence="3">
    <location>
        <begin position="4"/>
        <end position="118"/>
    </location>
</feature>
<dbReference type="InterPro" id="IPR011006">
    <property type="entry name" value="CheY-like_superfamily"/>
</dbReference>
<dbReference type="SMART" id="SM00448">
    <property type="entry name" value="REC"/>
    <property type="match status" value="1"/>
</dbReference>
<dbReference type="eggNOG" id="COG4753">
    <property type="taxonomic scope" value="Bacteria"/>
</dbReference>
<dbReference type="InterPro" id="IPR001789">
    <property type="entry name" value="Sig_transdc_resp-reg_receiver"/>
</dbReference>
<keyword evidence="6" id="KW-1185">Reference proteome</keyword>
<dbReference type="CDD" id="cd07043">
    <property type="entry name" value="STAS_anti-anti-sigma_factors"/>
    <property type="match status" value="1"/>
</dbReference>
<dbReference type="InterPro" id="IPR050595">
    <property type="entry name" value="Bact_response_regulator"/>
</dbReference>
<dbReference type="InterPro" id="IPR036513">
    <property type="entry name" value="STAS_dom_sf"/>
</dbReference>
<dbReference type="GO" id="GO:0000160">
    <property type="term" value="P:phosphorelay signal transduction system"/>
    <property type="evidence" value="ECO:0007669"/>
    <property type="project" value="InterPro"/>
</dbReference>
<dbReference type="STRING" id="485915.Dret_0410"/>
<organism evidence="5 6">
    <name type="scientific">Desulfohalobium retbaense (strain ATCC 49708 / DSM 5692 / JCM 16813 / HR100)</name>
    <dbReference type="NCBI Taxonomy" id="485915"/>
    <lineage>
        <taxon>Bacteria</taxon>
        <taxon>Pseudomonadati</taxon>
        <taxon>Thermodesulfobacteriota</taxon>
        <taxon>Desulfovibrionia</taxon>
        <taxon>Desulfovibrionales</taxon>
        <taxon>Desulfohalobiaceae</taxon>
        <taxon>Desulfohalobium</taxon>
    </lineage>
</organism>
<dbReference type="AlphaFoldDB" id="C8X082"/>
<dbReference type="SUPFAM" id="SSF52091">
    <property type="entry name" value="SpoIIaa-like"/>
    <property type="match status" value="1"/>
</dbReference>
<evidence type="ECO:0000259" key="3">
    <source>
        <dbReference type="PROSITE" id="PS50110"/>
    </source>
</evidence>
<evidence type="ECO:0000313" key="5">
    <source>
        <dbReference type="EMBL" id="ACV67707.1"/>
    </source>
</evidence>
<feature type="domain" description="STAS" evidence="4">
    <location>
        <begin position="129"/>
        <end position="234"/>
    </location>
</feature>
<gene>
    <name evidence="5" type="ordered locus">Dret_0410</name>
</gene>
<name>C8X082_DESRD</name>
<sequence length="238" mass="26155">MTEAVLVIDDEQPTLDMFALFLEAFGYTPLTALTGEEGLRLFDAHQPPLVMTDIKMPGMDGIEVLRAIKKRSPATEVIVITGHGDMELALRALECDAADFINKPLGREALETSLERCKERRACSREQEQNIEVQSLESAVVVTAHGHVTSESEPFLRQALERAAAKARGAMVLHFPASVSVNGGGLAALESLLREYPQLRVVCLSENFQEVFRRLGLHELAPLYGSLEEAVGIDIEEN</sequence>
<dbReference type="SUPFAM" id="SSF52172">
    <property type="entry name" value="CheY-like"/>
    <property type="match status" value="1"/>
</dbReference>
<dbReference type="Gene3D" id="3.30.750.24">
    <property type="entry name" value="STAS domain"/>
    <property type="match status" value="1"/>
</dbReference>
<dbReference type="PANTHER" id="PTHR44591">
    <property type="entry name" value="STRESS RESPONSE REGULATOR PROTEIN 1"/>
    <property type="match status" value="1"/>
</dbReference>
<dbReference type="InterPro" id="IPR002645">
    <property type="entry name" value="STAS_dom"/>
</dbReference>
<dbReference type="Pfam" id="PF01740">
    <property type="entry name" value="STAS"/>
    <property type="match status" value="1"/>
</dbReference>